<protein>
    <submittedName>
        <fullName evidence="1">Uncharacterized protein</fullName>
    </submittedName>
</protein>
<dbReference type="AlphaFoldDB" id="A0AAV4WM15"/>
<evidence type="ECO:0000313" key="1">
    <source>
        <dbReference type="EMBL" id="GIY83561.1"/>
    </source>
</evidence>
<comment type="caution">
    <text evidence="1">The sequence shown here is derived from an EMBL/GenBank/DDBJ whole genome shotgun (WGS) entry which is preliminary data.</text>
</comment>
<organism evidence="1 2">
    <name type="scientific">Caerostris extrusa</name>
    <name type="common">Bark spider</name>
    <name type="synonym">Caerostris bankana</name>
    <dbReference type="NCBI Taxonomy" id="172846"/>
    <lineage>
        <taxon>Eukaryota</taxon>
        <taxon>Metazoa</taxon>
        <taxon>Ecdysozoa</taxon>
        <taxon>Arthropoda</taxon>
        <taxon>Chelicerata</taxon>
        <taxon>Arachnida</taxon>
        <taxon>Araneae</taxon>
        <taxon>Araneomorphae</taxon>
        <taxon>Entelegynae</taxon>
        <taxon>Araneoidea</taxon>
        <taxon>Araneidae</taxon>
        <taxon>Caerostris</taxon>
    </lineage>
</organism>
<evidence type="ECO:0000313" key="2">
    <source>
        <dbReference type="Proteomes" id="UP001054945"/>
    </source>
</evidence>
<name>A0AAV4WM15_CAEEX</name>
<dbReference type="Proteomes" id="UP001054945">
    <property type="component" value="Unassembled WGS sequence"/>
</dbReference>
<sequence>MWLPKIVQLAMPAIQVTDIYFQVKLSRLSKHGAVSKQQTSVKELHRIGAGGKVFEENHLATFRTFVDRVFAVSSLEINRCFEIAFLWVVNVAICARKM</sequence>
<accession>A0AAV4WM15</accession>
<gene>
    <name evidence="1" type="ORF">CEXT_31</name>
</gene>
<keyword evidence="2" id="KW-1185">Reference proteome</keyword>
<reference evidence="1 2" key="1">
    <citation type="submission" date="2021-06" db="EMBL/GenBank/DDBJ databases">
        <title>Caerostris extrusa draft genome.</title>
        <authorList>
            <person name="Kono N."/>
            <person name="Arakawa K."/>
        </authorList>
    </citation>
    <scope>NUCLEOTIDE SEQUENCE [LARGE SCALE GENOMIC DNA]</scope>
</reference>
<dbReference type="EMBL" id="BPLR01016400">
    <property type="protein sequence ID" value="GIY83561.1"/>
    <property type="molecule type" value="Genomic_DNA"/>
</dbReference>
<proteinExistence type="predicted"/>